<dbReference type="Gene3D" id="3.30.70.270">
    <property type="match status" value="1"/>
</dbReference>
<protein>
    <recommendedName>
        <fullName evidence="2">GGDEF domain-containing protein</fullName>
    </recommendedName>
</protein>
<name>A0ABY9Q3A7_9FIRM</name>
<dbReference type="Proteomes" id="UP001235030">
    <property type="component" value="Chromosome"/>
</dbReference>
<keyword evidence="1" id="KW-0812">Transmembrane</keyword>
<feature type="transmembrane region" description="Helical" evidence="1">
    <location>
        <begin position="109"/>
        <end position="130"/>
    </location>
</feature>
<dbReference type="EMBL" id="CP101637">
    <property type="protein sequence ID" value="WMT81671.1"/>
    <property type="molecule type" value="Genomic_DNA"/>
</dbReference>
<dbReference type="SMART" id="SM00267">
    <property type="entry name" value="GGDEF"/>
    <property type="match status" value="1"/>
</dbReference>
<feature type="transmembrane region" description="Helical" evidence="1">
    <location>
        <begin position="142"/>
        <end position="162"/>
    </location>
</feature>
<dbReference type="PANTHER" id="PTHR45138:SF9">
    <property type="entry name" value="DIGUANYLATE CYCLASE DGCM-RELATED"/>
    <property type="match status" value="1"/>
</dbReference>
<dbReference type="RefSeq" id="WP_309165118.1">
    <property type="nucleotide sequence ID" value="NZ_CP101637.1"/>
</dbReference>
<reference evidence="3 4" key="1">
    <citation type="submission" date="2022-07" db="EMBL/GenBank/DDBJ databases">
        <title>Genome sequence of Terrisporobacter mayombei DSM6539.</title>
        <authorList>
            <person name="Boeer T."/>
            <person name="Bengelsdorf F.R."/>
            <person name="Daniel R."/>
            <person name="Poehlein A."/>
        </authorList>
    </citation>
    <scope>NUCLEOTIDE SEQUENCE [LARGE SCALE GENOMIC DNA]</scope>
    <source>
        <strain evidence="3 4">DSM 6539</strain>
    </source>
</reference>
<dbReference type="NCBIfam" id="TIGR00254">
    <property type="entry name" value="GGDEF"/>
    <property type="match status" value="1"/>
</dbReference>
<sequence length="375" mass="44448">MYKVILPIIDLDIIVVIFLVVILHTYKTKFKMDEKKINKTYVYLIITTTIIIILEILDKILLLHHSTILVPITKKIINIIGFGLYPISAFLWMIYLLQYFNLEPKSKLIIMPLIINFAISLLSYKYGFIFEVNNLNIYSRGTFFFTSIIITYFYFITSLIIIFKNKEKTEDKEYINLIMFEAIPFIAAIIQIFFNNLLLIWGSVGISLVIHYIYIQEKLLRYDNLTGVWNRMTSELYIYNNFINKNRPFSLIYVDVNDFKLINDTYGHNEGDKALINIANFLKNYFKDIGKVGRMGGDEFIIIIYKENEIQVNSIIRDINLQLCKYNIKLNKSYKLTISTGYKKFYNNYSRITDYIKDIDELMYINKQKIKKKLH</sequence>
<dbReference type="InterPro" id="IPR000160">
    <property type="entry name" value="GGDEF_dom"/>
</dbReference>
<keyword evidence="4" id="KW-1185">Reference proteome</keyword>
<evidence type="ECO:0000313" key="3">
    <source>
        <dbReference type="EMBL" id="WMT81671.1"/>
    </source>
</evidence>
<dbReference type="InterPro" id="IPR043128">
    <property type="entry name" value="Rev_trsase/Diguanyl_cyclase"/>
</dbReference>
<dbReference type="SUPFAM" id="SSF55073">
    <property type="entry name" value="Nucleotide cyclase"/>
    <property type="match status" value="1"/>
</dbReference>
<feature type="transmembrane region" description="Helical" evidence="1">
    <location>
        <begin position="76"/>
        <end position="97"/>
    </location>
</feature>
<keyword evidence="1" id="KW-0472">Membrane</keyword>
<evidence type="ECO:0000259" key="2">
    <source>
        <dbReference type="PROSITE" id="PS50887"/>
    </source>
</evidence>
<evidence type="ECO:0000313" key="4">
    <source>
        <dbReference type="Proteomes" id="UP001235030"/>
    </source>
</evidence>
<organism evidence="3 4">
    <name type="scientific">Terrisporobacter mayombei</name>
    <dbReference type="NCBI Taxonomy" id="1541"/>
    <lineage>
        <taxon>Bacteria</taxon>
        <taxon>Bacillati</taxon>
        <taxon>Bacillota</taxon>
        <taxon>Clostridia</taxon>
        <taxon>Peptostreptococcales</taxon>
        <taxon>Peptostreptococcaceae</taxon>
        <taxon>Terrisporobacter</taxon>
    </lineage>
</organism>
<feature type="transmembrane region" description="Helical" evidence="1">
    <location>
        <begin position="198"/>
        <end position="215"/>
    </location>
</feature>
<gene>
    <name evidence="3" type="ORF">TEMA_20160</name>
</gene>
<feature type="transmembrane region" description="Helical" evidence="1">
    <location>
        <begin position="38"/>
        <end position="56"/>
    </location>
</feature>
<accession>A0ABY9Q3A7</accession>
<feature type="transmembrane region" description="Helical" evidence="1">
    <location>
        <begin position="174"/>
        <end position="192"/>
    </location>
</feature>
<dbReference type="PANTHER" id="PTHR45138">
    <property type="entry name" value="REGULATORY COMPONENTS OF SENSORY TRANSDUCTION SYSTEM"/>
    <property type="match status" value="1"/>
</dbReference>
<dbReference type="InterPro" id="IPR029787">
    <property type="entry name" value="Nucleotide_cyclase"/>
</dbReference>
<dbReference type="Pfam" id="PF00990">
    <property type="entry name" value="GGDEF"/>
    <property type="match status" value="1"/>
</dbReference>
<proteinExistence type="predicted"/>
<feature type="domain" description="GGDEF" evidence="2">
    <location>
        <begin position="247"/>
        <end position="375"/>
    </location>
</feature>
<dbReference type="CDD" id="cd01949">
    <property type="entry name" value="GGDEF"/>
    <property type="match status" value="1"/>
</dbReference>
<dbReference type="InterPro" id="IPR050469">
    <property type="entry name" value="Diguanylate_Cyclase"/>
</dbReference>
<dbReference type="PROSITE" id="PS50887">
    <property type="entry name" value="GGDEF"/>
    <property type="match status" value="1"/>
</dbReference>
<feature type="transmembrane region" description="Helical" evidence="1">
    <location>
        <begin position="6"/>
        <end position="26"/>
    </location>
</feature>
<keyword evidence="1" id="KW-1133">Transmembrane helix</keyword>
<evidence type="ECO:0000256" key="1">
    <source>
        <dbReference type="SAM" id="Phobius"/>
    </source>
</evidence>